<dbReference type="EMBL" id="AGVV01000004">
    <property type="protein sequence ID" value="EHK79367.1"/>
    <property type="molecule type" value="Genomic_DNA"/>
</dbReference>
<organism evidence="1 2">
    <name type="scientific">Sinorhizobium meliloti CCNWSX0020</name>
    <dbReference type="NCBI Taxonomy" id="1107881"/>
    <lineage>
        <taxon>Bacteria</taxon>
        <taxon>Pseudomonadati</taxon>
        <taxon>Pseudomonadota</taxon>
        <taxon>Alphaproteobacteria</taxon>
        <taxon>Hyphomicrobiales</taxon>
        <taxon>Rhizobiaceae</taxon>
        <taxon>Sinorhizobium/Ensifer group</taxon>
        <taxon>Sinorhizobium</taxon>
    </lineage>
</organism>
<sequence>MRLSSGQFLCACVAGCLSGRSENGCLPVATMLTLVFYIAVNCIPKRGEPAADPDVMTAPAFAPQH</sequence>
<gene>
    <name evidence="1" type="ORF">SM0020_03305</name>
</gene>
<dbReference type="Proteomes" id="UP000004038">
    <property type="component" value="Unassembled WGS sequence"/>
</dbReference>
<accession>H0FU36</accession>
<evidence type="ECO:0000313" key="2">
    <source>
        <dbReference type="Proteomes" id="UP000004038"/>
    </source>
</evidence>
<proteinExistence type="predicted"/>
<protein>
    <submittedName>
        <fullName evidence="1">Uncharacterized protein</fullName>
    </submittedName>
</protein>
<reference evidence="1 2" key="1">
    <citation type="journal article" date="2012" name="J. Bacteriol.">
        <title>Draft Genome Sequence of Sinorhizobium meliloti CCNWSX0020, a Nitrogen-Fixing Symbiont with Copper Tolerance Capability Isolated from Lead-Zinc Mine Tailings.</title>
        <authorList>
            <person name="Li Z."/>
            <person name="Ma Z."/>
            <person name="Hao X."/>
            <person name="Wei G."/>
        </authorList>
    </citation>
    <scope>NUCLEOTIDE SEQUENCE [LARGE SCALE GENOMIC DNA]</scope>
    <source>
        <strain evidence="1 2">CCNWSX0020</strain>
    </source>
</reference>
<dbReference type="RefSeq" id="WP_003526006.1">
    <property type="nucleotide sequence ID" value="NZ_AGVV01000004.1"/>
</dbReference>
<name>H0FU36_RHIML</name>
<dbReference type="PATRIC" id="fig|1107881.3.peg.665"/>
<evidence type="ECO:0000313" key="1">
    <source>
        <dbReference type="EMBL" id="EHK79367.1"/>
    </source>
</evidence>
<dbReference type="AlphaFoldDB" id="H0FU36"/>